<dbReference type="GO" id="GO:0052689">
    <property type="term" value="F:carboxylic ester hydrolase activity"/>
    <property type="evidence" value="ECO:0007669"/>
    <property type="project" value="TreeGrafter"/>
</dbReference>
<evidence type="ECO:0000256" key="1">
    <source>
        <dbReference type="ARBA" id="ARBA00006499"/>
    </source>
</evidence>
<dbReference type="InterPro" id="IPR003140">
    <property type="entry name" value="PLipase/COase/thioEstase"/>
</dbReference>
<dbReference type="GO" id="GO:0008474">
    <property type="term" value="F:palmitoyl-(protein) hydrolase activity"/>
    <property type="evidence" value="ECO:0007669"/>
    <property type="project" value="TreeGrafter"/>
</dbReference>
<evidence type="ECO:0000259" key="3">
    <source>
        <dbReference type="Pfam" id="PF02230"/>
    </source>
</evidence>
<feature type="domain" description="Phospholipase/carboxylesterase/thioesterase" evidence="3">
    <location>
        <begin position="17"/>
        <end position="235"/>
    </location>
</feature>
<dbReference type="InterPro" id="IPR029058">
    <property type="entry name" value="AB_hydrolase_fold"/>
</dbReference>
<evidence type="ECO:0000256" key="2">
    <source>
        <dbReference type="SAM" id="MobiDB-lite"/>
    </source>
</evidence>
<dbReference type="PANTHER" id="PTHR10655:SF63">
    <property type="entry name" value="PHOSPHOLIPASE_CARBOXYLESTERASE_THIOESTERASE DOMAIN-CONTAINING PROTEIN"/>
    <property type="match status" value="1"/>
</dbReference>
<gene>
    <name evidence="4" type="ORF">K431DRAFT_101547</name>
</gene>
<dbReference type="Proteomes" id="UP000799441">
    <property type="component" value="Unassembled WGS sequence"/>
</dbReference>
<dbReference type="InterPro" id="IPR050565">
    <property type="entry name" value="LYPA1-2/EST-like"/>
</dbReference>
<accession>A0A9P4QIA9</accession>
<proteinExistence type="inferred from homology"/>
<feature type="region of interest" description="Disordered" evidence="2">
    <location>
        <begin position="1"/>
        <end position="20"/>
    </location>
</feature>
<organism evidence="4 5">
    <name type="scientific">Polychaeton citri CBS 116435</name>
    <dbReference type="NCBI Taxonomy" id="1314669"/>
    <lineage>
        <taxon>Eukaryota</taxon>
        <taxon>Fungi</taxon>
        <taxon>Dikarya</taxon>
        <taxon>Ascomycota</taxon>
        <taxon>Pezizomycotina</taxon>
        <taxon>Dothideomycetes</taxon>
        <taxon>Dothideomycetidae</taxon>
        <taxon>Capnodiales</taxon>
        <taxon>Capnodiaceae</taxon>
        <taxon>Polychaeton</taxon>
    </lineage>
</organism>
<keyword evidence="5" id="KW-1185">Reference proteome</keyword>
<dbReference type="GO" id="GO:0005737">
    <property type="term" value="C:cytoplasm"/>
    <property type="evidence" value="ECO:0007669"/>
    <property type="project" value="TreeGrafter"/>
</dbReference>
<evidence type="ECO:0000313" key="4">
    <source>
        <dbReference type="EMBL" id="KAF2725391.1"/>
    </source>
</evidence>
<dbReference type="AlphaFoldDB" id="A0A9P4QIA9"/>
<dbReference type="EMBL" id="MU003768">
    <property type="protein sequence ID" value="KAF2725391.1"/>
    <property type="molecule type" value="Genomic_DNA"/>
</dbReference>
<comment type="similarity">
    <text evidence="1">Belongs to the AB hydrolase superfamily. AB hydrolase 2 family.</text>
</comment>
<name>A0A9P4QIA9_9PEZI</name>
<protein>
    <submittedName>
        <fullName evidence="4">Acyl-protein thioesterase</fullName>
    </submittedName>
</protein>
<comment type="caution">
    <text evidence="4">The sequence shown here is derived from an EMBL/GenBank/DDBJ whole genome shotgun (WGS) entry which is preliminary data.</text>
</comment>
<evidence type="ECO:0000313" key="5">
    <source>
        <dbReference type="Proteomes" id="UP000799441"/>
    </source>
</evidence>
<dbReference type="Pfam" id="PF02230">
    <property type="entry name" value="Abhydrolase_2"/>
    <property type="match status" value="1"/>
</dbReference>
<reference evidence="4" key="1">
    <citation type="journal article" date="2020" name="Stud. Mycol.">
        <title>101 Dothideomycetes genomes: a test case for predicting lifestyles and emergence of pathogens.</title>
        <authorList>
            <person name="Haridas S."/>
            <person name="Albert R."/>
            <person name="Binder M."/>
            <person name="Bloem J."/>
            <person name="Labutti K."/>
            <person name="Salamov A."/>
            <person name="Andreopoulos B."/>
            <person name="Baker S."/>
            <person name="Barry K."/>
            <person name="Bills G."/>
            <person name="Bluhm B."/>
            <person name="Cannon C."/>
            <person name="Castanera R."/>
            <person name="Culley D."/>
            <person name="Daum C."/>
            <person name="Ezra D."/>
            <person name="Gonzalez J."/>
            <person name="Henrissat B."/>
            <person name="Kuo A."/>
            <person name="Liang C."/>
            <person name="Lipzen A."/>
            <person name="Lutzoni F."/>
            <person name="Magnuson J."/>
            <person name="Mondo S."/>
            <person name="Nolan M."/>
            <person name="Ohm R."/>
            <person name="Pangilinan J."/>
            <person name="Park H.-J."/>
            <person name="Ramirez L."/>
            <person name="Alfaro M."/>
            <person name="Sun H."/>
            <person name="Tritt A."/>
            <person name="Yoshinaga Y."/>
            <person name="Zwiers L.-H."/>
            <person name="Turgeon B."/>
            <person name="Goodwin S."/>
            <person name="Spatafora J."/>
            <person name="Crous P."/>
            <person name="Grigoriev I."/>
        </authorList>
    </citation>
    <scope>NUCLEOTIDE SEQUENCE</scope>
    <source>
        <strain evidence="4">CBS 116435</strain>
    </source>
</reference>
<sequence length="257" mass="28557">MHSAVRSAAQQQQHTQTHTHTHTFILLHGRDSTGKDFRAEFLESETSGSRTLPSIFPSVRWVFPSSQLLHSARFDAPLTQWFDMWATESPNERCDEQVEQLAKAVGDVVEIVQREMAVLGDGDGKILLGGISQGAATALAALMVLGERQELRGRVSAFVGFSSWFPEAVRQVVSTHALSSDSIERDAREMQVLLQHCRDDGVIDVKYGRQLRDVLVGMGMEVTWSEYPGDGHWVNEPRGIDELVAFLGTVLHLPAHE</sequence>
<dbReference type="OrthoDB" id="2418081at2759"/>
<dbReference type="SUPFAM" id="SSF53474">
    <property type="entry name" value="alpha/beta-Hydrolases"/>
    <property type="match status" value="1"/>
</dbReference>
<dbReference type="PANTHER" id="PTHR10655">
    <property type="entry name" value="LYSOPHOSPHOLIPASE-RELATED"/>
    <property type="match status" value="1"/>
</dbReference>
<dbReference type="Gene3D" id="3.40.50.1820">
    <property type="entry name" value="alpha/beta hydrolase"/>
    <property type="match status" value="1"/>
</dbReference>